<dbReference type="STRING" id="356305.SAMN05421841_0851"/>
<gene>
    <name evidence="1" type="ORF">SAMN05421841_0851</name>
</gene>
<accession>A0A1I0NWW2</accession>
<proteinExistence type="predicted"/>
<dbReference type="EMBL" id="FOIU01000001">
    <property type="protein sequence ID" value="SEW06255.1"/>
    <property type="molecule type" value="Genomic_DNA"/>
</dbReference>
<name>A0A1I0NWW2_9FLAO</name>
<protein>
    <submittedName>
        <fullName evidence="1">Uncharacterized protein</fullName>
    </submittedName>
</protein>
<dbReference type="RefSeq" id="WP_089790787.1">
    <property type="nucleotide sequence ID" value="NZ_FOIU01000001.1"/>
</dbReference>
<evidence type="ECO:0000313" key="2">
    <source>
        <dbReference type="Proteomes" id="UP000199469"/>
    </source>
</evidence>
<reference evidence="2" key="1">
    <citation type="submission" date="2016-10" db="EMBL/GenBank/DDBJ databases">
        <authorList>
            <person name="Varghese N."/>
            <person name="Submissions S."/>
        </authorList>
    </citation>
    <scope>NUCLEOTIDE SEQUENCE [LARGE SCALE GENOMIC DNA]</scope>
    <source>
        <strain evidence="2">DSM 17724</strain>
    </source>
</reference>
<dbReference type="AlphaFoldDB" id="A0A1I0NWW2"/>
<dbReference type="OrthoDB" id="1263362at2"/>
<evidence type="ECO:0000313" key="1">
    <source>
        <dbReference type="EMBL" id="SEW06255.1"/>
    </source>
</evidence>
<sequence length="79" mass="8623">MKLESLTSEKLEPLTNNQMSKIRGAGNVATNSGIFMNNGHPEFSSHDVNVYNDSTGQLLTQVFWGEDGTKHVISVTLGK</sequence>
<organism evidence="1 2">
    <name type="scientific">Chryseobacterium wanjuense</name>
    <dbReference type="NCBI Taxonomy" id="356305"/>
    <lineage>
        <taxon>Bacteria</taxon>
        <taxon>Pseudomonadati</taxon>
        <taxon>Bacteroidota</taxon>
        <taxon>Flavobacteriia</taxon>
        <taxon>Flavobacteriales</taxon>
        <taxon>Weeksellaceae</taxon>
        <taxon>Chryseobacterium group</taxon>
        <taxon>Chryseobacterium</taxon>
    </lineage>
</organism>
<keyword evidence="2" id="KW-1185">Reference proteome</keyword>
<dbReference type="Proteomes" id="UP000199469">
    <property type="component" value="Unassembled WGS sequence"/>
</dbReference>